<dbReference type="GO" id="GO:1990269">
    <property type="term" value="F:RNA polymerase II C-terminal domain phosphoserine binding"/>
    <property type="evidence" value="ECO:0007669"/>
    <property type="project" value="TreeGrafter"/>
</dbReference>
<keyword evidence="7" id="KW-0251">Elongation factor</keyword>
<dbReference type="PROSITE" id="PS51360">
    <property type="entry name" value="PLUS3"/>
    <property type="match status" value="1"/>
</dbReference>
<dbReference type="GO" id="GO:0016593">
    <property type="term" value="C:Cdc73/Paf1 complex"/>
    <property type="evidence" value="ECO:0007669"/>
    <property type="project" value="TreeGrafter"/>
</dbReference>
<feature type="region of interest" description="Disordered" evidence="5">
    <location>
        <begin position="460"/>
        <end position="479"/>
    </location>
</feature>
<accession>A0A9P8CFL3</accession>
<dbReference type="GO" id="GO:0003746">
    <property type="term" value="F:translation elongation factor activity"/>
    <property type="evidence" value="ECO:0007669"/>
    <property type="project" value="UniProtKB-KW"/>
</dbReference>
<dbReference type="PANTHER" id="PTHR13115">
    <property type="entry name" value="RNA POLYMERASE-ASSOCIATED PROTEIN RTF1 HOMOLOG"/>
    <property type="match status" value="1"/>
</dbReference>
<gene>
    <name evidence="7" type="ORF">BJ878DRAFT_25203</name>
</gene>
<dbReference type="InterPro" id="IPR036128">
    <property type="entry name" value="Plus3-like_sf"/>
</dbReference>
<comment type="subcellular location">
    <subcellularLocation>
        <location evidence="1">Nucleus</location>
    </subcellularLocation>
</comment>
<feature type="compositionally biased region" description="Acidic residues" evidence="5">
    <location>
        <begin position="231"/>
        <end position="243"/>
    </location>
</feature>
<feature type="compositionally biased region" description="Acidic residues" evidence="5">
    <location>
        <begin position="17"/>
        <end position="26"/>
    </location>
</feature>
<dbReference type="GO" id="GO:0003677">
    <property type="term" value="F:DNA binding"/>
    <property type="evidence" value="ECO:0007669"/>
    <property type="project" value="InterPro"/>
</dbReference>
<dbReference type="Proteomes" id="UP000887226">
    <property type="component" value="Unassembled WGS sequence"/>
</dbReference>
<feature type="compositionally biased region" description="Basic and acidic residues" evidence="5">
    <location>
        <begin position="195"/>
        <end position="230"/>
    </location>
</feature>
<feature type="domain" description="Plus3" evidence="6">
    <location>
        <begin position="262"/>
        <end position="398"/>
    </location>
</feature>
<dbReference type="SMART" id="SM00719">
    <property type="entry name" value="Plus3"/>
    <property type="match status" value="1"/>
</dbReference>
<dbReference type="FunFam" id="3.90.70.200:FF:000005">
    <property type="entry name" value="Related to Pol II transcription elongation factor"/>
    <property type="match status" value="1"/>
</dbReference>
<keyword evidence="7" id="KW-0648">Protein biosynthesis</keyword>
<dbReference type="Gene3D" id="3.90.70.200">
    <property type="entry name" value="Plus-3 domain"/>
    <property type="match status" value="1"/>
</dbReference>
<name>A0A9P8CFL3_9HELO</name>
<feature type="region of interest" description="Disordered" evidence="5">
    <location>
        <begin position="126"/>
        <end position="261"/>
    </location>
</feature>
<evidence type="ECO:0000259" key="6">
    <source>
        <dbReference type="PROSITE" id="PS51360"/>
    </source>
</evidence>
<protein>
    <submittedName>
        <fullName evidence="7">RNA polymerase II transcription elongation factor-like protein Rtf1p</fullName>
    </submittedName>
</protein>
<evidence type="ECO:0000256" key="3">
    <source>
        <dbReference type="ARBA" id="ARBA00023163"/>
    </source>
</evidence>
<reference evidence="7" key="1">
    <citation type="journal article" date="2021" name="IMA Fungus">
        <title>Genomic characterization of three marine fungi, including Emericellopsis atlantica sp. nov. with signatures of a generalist lifestyle and marine biomass degradation.</title>
        <authorList>
            <person name="Hagestad O.C."/>
            <person name="Hou L."/>
            <person name="Andersen J.H."/>
            <person name="Hansen E.H."/>
            <person name="Altermark B."/>
            <person name="Li C."/>
            <person name="Kuhnert E."/>
            <person name="Cox R.J."/>
            <person name="Crous P.W."/>
            <person name="Spatafora J.W."/>
            <person name="Lail K."/>
            <person name="Amirebrahimi M."/>
            <person name="Lipzen A."/>
            <person name="Pangilinan J."/>
            <person name="Andreopoulos W."/>
            <person name="Hayes R.D."/>
            <person name="Ng V."/>
            <person name="Grigoriev I.V."/>
            <person name="Jackson S.A."/>
            <person name="Sutton T.D.S."/>
            <person name="Dobson A.D.W."/>
            <person name="Rama T."/>
        </authorList>
    </citation>
    <scope>NUCLEOTIDE SEQUENCE</scope>
    <source>
        <strain evidence="7">TRa3180A</strain>
    </source>
</reference>
<evidence type="ECO:0000313" key="8">
    <source>
        <dbReference type="Proteomes" id="UP000887226"/>
    </source>
</evidence>
<keyword evidence="8" id="KW-1185">Reference proteome</keyword>
<proteinExistence type="predicted"/>
<keyword evidence="3" id="KW-0804">Transcription</keyword>
<organism evidence="7 8">
    <name type="scientific">Calycina marina</name>
    <dbReference type="NCBI Taxonomy" id="1763456"/>
    <lineage>
        <taxon>Eukaryota</taxon>
        <taxon>Fungi</taxon>
        <taxon>Dikarya</taxon>
        <taxon>Ascomycota</taxon>
        <taxon>Pezizomycotina</taxon>
        <taxon>Leotiomycetes</taxon>
        <taxon>Helotiales</taxon>
        <taxon>Pezizellaceae</taxon>
        <taxon>Calycina</taxon>
    </lineage>
</organism>
<feature type="region of interest" description="Disordered" evidence="5">
    <location>
        <begin position="1"/>
        <end position="110"/>
    </location>
</feature>
<dbReference type="OrthoDB" id="166375at2759"/>
<dbReference type="EMBL" id="MU253855">
    <property type="protein sequence ID" value="KAG9245279.1"/>
    <property type="molecule type" value="Genomic_DNA"/>
</dbReference>
<dbReference type="Pfam" id="PF03126">
    <property type="entry name" value="Plus-3"/>
    <property type="match status" value="1"/>
</dbReference>
<dbReference type="AlphaFoldDB" id="A0A9P8CFL3"/>
<feature type="compositionally biased region" description="Basic and acidic residues" evidence="5">
    <location>
        <begin position="94"/>
        <end position="110"/>
    </location>
</feature>
<comment type="caution">
    <text evidence="7">The sequence shown here is derived from an EMBL/GenBank/DDBJ whole genome shotgun (WGS) entry which is preliminary data.</text>
</comment>
<feature type="compositionally biased region" description="Polar residues" evidence="5">
    <location>
        <begin position="68"/>
        <end position="77"/>
    </location>
</feature>
<sequence>MSDIDDDLLALAGGASSDEEEEEEDAPVNISKEGSATPENQKAGAKSGTKKAGRKQDDSGDEGEASFRRSSQGSNASAPMDESDSGSESLTYDAGERYPLEGKFVNGRDKSEIMAMPEIKREELLAERAAEMDTDRQNEKLRQILKSRESMSNNQDKKRKASSADLDDDKQRKTSRQRTKLGGGKVGEASTGIDSLKRARAEKDDRQRRREADKDHRNDHRNDRRDHDDYSEADADADSDVEWDNNPKAKKSPSPDLRDAEPAELIDIQRVRVGRTNFAKFCFYPGFDEAITGCFVRVNIGLDDKGLGIYRMAIVKGFTTDKPYANVGENGKVEKTTQHVLAAHGKAEKSWPFIVCSNDQFTEQEWNRYKITCAHEGVPLPTKPKLVSKIDDINKLVNRSWTEAEVQEKLSKSGALIDKFIPIERNRLNNDIKEALKRGNEALADSLRKELADLEGPKLGYGTSMHASPKKKPVTEGLSQQERLAVLNRQNRAKNSQEVRQAQINERRKNKLTEAAIARGETVVTDHSRRVITKAKVKHDINDLKPGGSGASTPAVGTPDLAAKKPANAIPYLQKLKAEQPKGIPTIRRKMNDDDVIGSLDLEIDSDLDNM</sequence>
<dbReference type="InterPro" id="IPR004343">
    <property type="entry name" value="Plus-3_dom"/>
</dbReference>
<dbReference type="SUPFAM" id="SSF159042">
    <property type="entry name" value="Plus3-like"/>
    <property type="match status" value="1"/>
</dbReference>
<evidence type="ECO:0000256" key="4">
    <source>
        <dbReference type="ARBA" id="ARBA00023242"/>
    </source>
</evidence>
<feature type="compositionally biased region" description="Basic and acidic residues" evidence="5">
    <location>
        <begin position="126"/>
        <end position="149"/>
    </location>
</feature>
<keyword evidence="2" id="KW-0805">Transcription regulation</keyword>
<evidence type="ECO:0000256" key="2">
    <source>
        <dbReference type="ARBA" id="ARBA00023015"/>
    </source>
</evidence>
<evidence type="ECO:0000256" key="1">
    <source>
        <dbReference type="ARBA" id="ARBA00004123"/>
    </source>
</evidence>
<dbReference type="PANTHER" id="PTHR13115:SF8">
    <property type="entry name" value="RNA POLYMERASE-ASSOCIATED PROTEIN RTF1 HOMOLOG"/>
    <property type="match status" value="1"/>
</dbReference>
<evidence type="ECO:0000313" key="7">
    <source>
        <dbReference type="EMBL" id="KAG9245279.1"/>
    </source>
</evidence>
<evidence type="ECO:0000256" key="5">
    <source>
        <dbReference type="SAM" id="MobiDB-lite"/>
    </source>
</evidence>
<keyword evidence="4" id="KW-0539">Nucleus</keyword>